<accession>A0AAV9JI72</accession>
<proteinExistence type="predicted"/>
<feature type="compositionally biased region" description="Acidic residues" evidence="1">
    <location>
        <begin position="99"/>
        <end position="109"/>
    </location>
</feature>
<dbReference type="Proteomes" id="UP001324427">
    <property type="component" value="Unassembled WGS sequence"/>
</dbReference>
<feature type="signal peptide" evidence="2">
    <location>
        <begin position="1"/>
        <end position="19"/>
    </location>
</feature>
<feature type="region of interest" description="Disordered" evidence="1">
    <location>
        <begin position="34"/>
        <end position="109"/>
    </location>
</feature>
<feature type="compositionally biased region" description="Basic and acidic residues" evidence="1">
    <location>
        <begin position="34"/>
        <end position="46"/>
    </location>
</feature>
<dbReference type="EMBL" id="JAVFHQ010000021">
    <property type="protein sequence ID" value="KAK4545110.1"/>
    <property type="molecule type" value="Genomic_DNA"/>
</dbReference>
<keyword evidence="4" id="KW-1185">Reference proteome</keyword>
<protein>
    <submittedName>
        <fullName evidence="3">Uncharacterized protein</fullName>
    </submittedName>
</protein>
<comment type="caution">
    <text evidence="3">The sequence shown here is derived from an EMBL/GenBank/DDBJ whole genome shotgun (WGS) entry which is preliminary data.</text>
</comment>
<name>A0AAV9JI72_9PEZI</name>
<reference evidence="3 4" key="1">
    <citation type="submission" date="2021-11" db="EMBL/GenBank/DDBJ databases">
        <title>Black yeast isolated from Biological Soil Crust.</title>
        <authorList>
            <person name="Kurbessoian T."/>
        </authorList>
    </citation>
    <scope>NUCLEOTIDE SEQUENCE [LARGE SCALE GENOMIC DNA]</scope>
    <source>
        <strain evidence="3 4">CCFEE 5522</strain>
    </source>
</reference>
<gene>
    <name evidence="3" type="ORF">LTR36_003661</name>
</gene>
<sequence length="388" mass="40302">MRLLHCLPILGAVHVSVIAASTVRHPLALEARARGIHPAEGEEPKIVPDNPYSESGDDQPGGTGYRPSTSTTGDGGSDTGESGTAQNVQGTASHSTSPFEDDEESEEDEDLIEKILDAVKDVLEQIEDAIDNAVQNSTPTTTLISVTAFATSTTSMAPSSTSNATAPNGNGTYNAAYDLSLPSIDMAKELASQGSLSYWSDFLTSNEYGMYKNDPLCFYANIESMYSSASASATASTTTSGSASTITSAPSKRSVQARQEANETCSEFVQGISVCSYISGSPQWSSSISDEVEELYGTALPDHLYSVHFATPSTPAHVTATVVSSTSCPGLNGGAGAMTSYRELKVSQTSASSTVAASPTTTSSSDAGVMRSSSLFLCGPLLALPLFL</sequence>
<feature type="compositionally biased region" description="Polar residues" evidence="1">
    <location>
        <begin position="85"/>
        <end position="98"/>
    </location>
</feature>
<feature type="compositionally biased region" description="Low complexity" evidence="1">
    <location>
        <begin position="237"/>
        <end position="251"/>
    </location>
</feature>
<keyword evidence="2" id="KW-0732">Signal</keyword>
<feature type="region of interest" description="Disordered" evidence="1">
    <location>
        <begin position="237"/>
        <end position="258"/>
    </location>
</feature>
<evidence type="ECO:0000256" key="2">
    <source>
        <dbReference type="SAM" id="SignalP"/>
    </source>
</evidence>
<feature type="chain" id="PRO_5043866355" evidence="2">
    <location>
        <begin position="20"/>
        <end position="388"/>
    </location>
</feature>
<evidence type="ECO:0000313" key="3">
    <source>
        <dbReference type="EMBL" id="KAK4545110.1"/>
    </source>
</evidence>
<organism evidence="3 4">
    <name type="scientific">Oleoguttula mirabilis</name>
    <dbReference type="NCBI Taxonomy" id="1507867"/>
    <lineage>
        <taxon>Eukaryota</taxon>
        <taxon>Fungi</taxon>
        <taxon>Dikarya</taxon>
        <taxon>Ascomycota</taxon>
        <taxon>Pezizomycotina</taxon>
        <taxon>Dothideomycetes</taxon>
        <taxon>Dothideomycetidae</taxon>
        <taxon>Mycosphaerellales</taxon>
        <taxon>Teratosphaeriaceae</taxon>
        <taxon>Oleoguttula</taxon>
    </lineage>
</organism>
<dbReference type="AlphaFoldDB" id="A0AAV9JI72"/>
<evidence type="ECO:0000313" key="4">
    <source>
        <dbReference type="Proteomes" id="UP001324427"/>
    </source>
</evidence>
<evidence type="ECO:0000256" key="1">
    <source>
        <dbReference type="SAM" id="MobiDB-lite"/>
    </source>
</evidence>